<reference evidence="4" key="1">
    <citation type="submission" date="2017-01" db="EMBL/GenBank/DDBJ databases">
        <authorList>
            <person name="Varghese N."/>
            <person name="Submissions S."/>
        </authorList>
    </citation>
    <scope>NUCLEOTIDE SEQUENCE [LARGE SCALE GENOMIC DNA]</scope>
    <source>
        <strain evidence="4">DSM 29590</strain>
    </source>
</reference>
<feature type="domain" description="Bacterial CdiA-CT RNAse A" evidence="2">
    <location>
        <begin position="222"/>
        <end position="346"/>
    </location>
</feature>
<dbReference type="STRING" id="573024.SAMN05216208_1279"/>
<dbReference type="Pfam" id="PF04233">
    <property type="entry name" value="Phage_Mu_F"/>
    <property type="match status" value="1"/>
</dbReference>
<dbReference type="Proteomes" id="UP000186019">
    <property type="component" value="Unassembled WGS sequence"/>
</dbReference>
<evidence type="ECO:0000259" key="1">
    <source>
        <dbReference type="Pfam" id="PF04233"/>
    </source>
</evidence>
<feature type="domain" description="Phage head morphogenesis" evidence="1">
    <location>
        <begin position="111"/>
        <end position="188"/>
    </location>
</feature>
<dbReference type="OrthoDB" id="4446543at2"/>
<gene>
    <name evidence="3" type="ORF">SAMN05421666_0856</name>
</gene>
<keyword evidence="4" id="KW-1185">Reference proteome</keyword>
<name>A0A1N7F9C2_9RHOB</name>
<dbReference type="RefSeq" id="WP_076531230.1">
    <property type="nucleotide sequence ID" value="NZ_FOAC01000001.1"/>
</dbReference>
<evidence type="ECO:0000313" key="4">
    <source>
        <dbReference type="Proteomes" id="UP000186019"/>
    </source>
</evidence>
<protein>
    <submittedName>
        <fullName evidence="3">Phage putative head morphogenesis protein, SPP1 gp7 family</fullName>
    </submittedName>
</protein>
<dbReference type="EMBL" id="FTNV01000001">
    <property type="protein sequence ID" value="SIR96862.1"/>
    <property type="molecule type" value="Genomic_DNA"/>
</dbReference>
<accession>A0A1N7F9C2</accession>
<dbReference type="NCBIfam" id="TIGR01641">
    <property type="entry name" value="phageSPP1_gp7"/>
    <property type="match status" value="1"/>
</dbReference>
<organism evidence="3 4">
    <name type="scientific">Roseovarius nanhaiticus</name>
    <dbReference type="NCBI Taxonomy" id="573024"/>
    <lineage>
        <taxon>Bacteria</taxon>
        <taxon>Pseudomonadati</taxon>
        <taxon>Pseudomonadota</taxon>
        <taxon>Alphaproteobacteria</taxon>
        <taxon>Rhodobacterales</taxon>
        <taxon>Roseobacteraceae</taxon>
        <taxon>Roseovarius</taxon>
    </lineage>
</organism>
<proteinExistence type="predicted"/>
<evidence type="ECO:0000313" key="3">
    <source>
        <dbReference type="EMBL" id="SIR96862.1"/>
    </source>
</evidence>
<dbReference type="InterPro" id="IPR041436">
    <property type="entry name" value="RNAse_A_bac"/>
</dbReference>
<evidence type="ECO:0000259" key="2">
    <source>
        <dbReference type="Pfam" id="PF18431"/>
    </source>
</evidence>
<dbReference type="Pfam" id="PF18431">
    <property type="entry name" value="RNAse_A_bac"/>
    <property type="match status" value="1"/>
</dbReference>
<dbReference type="InterPro" id="IPR006528">
    <property type="entry name" value="Phage_head_morphogenesis_dom"/>
</dbReference>
<sequence length="349" mass="38896">MQHSFSDFLRHGGNGNYVLARRDGLIVGRRAGLSLKSTFPNYSALRADFSESLDREIAENTRMLLNSLTPPDTVPTVSGSDLRDVSDARAEALNAWDARLESIFSEYQNHLQRLRPLRTAMEERLLRAFAGLINQLRQEDLGIEQYIWRSQDDAKVRDSHAGFDDQVFRWDDPPVGGHPGEAHNCRCYAEPIATAPQSNVVLADFDGSVPPQDLSVHEAGGGHTIALHVGKSETFLIGSVSTPRGRMLFVSQYRWRHGTFPSLEAAQKLTNSNLARNVDVVNEVASGRLRRAFITSDFESITGFEAYRTTRRASSPIQLRQTFGVGTVIEHAPDMPDGFIIITSYPRID</sequence>
<dbReference type="AlphaFoldDB" id="A0A1N7F9C2"/>